<sequence length="177" mass="17511">MIRRSVAVLALLVGVMASTTTAASAHTELLQSNPVAGSTLSSAPSVITLTFNEPILSQGASLVVKSADGTAVNLGATSVTDAVVSAPWPQAEGDGLYTVAWRAVADDGHPVTGTFTFTIAAGSASSTSAPTPTSATPTEAPAVATGTNGMPTLIGAVVVVALVGTAIAFAMRRRSTS</sequence>
<evidence type="ECO:0000256" key="1">
    <source>
        <dbReference type="ARBA" id="ARBA00004196"/>
    </source>
</evidence>
<dbReference type="EMBL" id="CAFBNF010000068">
    <property type="protein sequence ID" value="CAB4940175.1"/>
    <property type="molecule type" value="Genomic_DNA"/>
</dbReference>
<evidence type="ECO:0000256" key="3">
    <source>
        <dbReference type="ARBA" id="ARBA00022729"/>
    </source>
</evidence>
<dbReference type="GO" id="GO:0005886">
    <property type="term" value="C:plasma membrane"/>
    <property type="evidence" value="ECO:0007669"/>
    <property type="project" value="TreeGrafter"/>
</dbReference>
<feature type="domain" description="CopC" evidence="7">
    <location>
        <begin position="26"/>
        <end position="119"/>
    </location>
</feature>
<dbReference type="AlphaFoldDB" id="A0A6J7NX39"/>
<evidence type="ECO:0000259" key="7">
    <source>
        <dbReference type="Pfam" id="PF04234"/>
    </source>
</evidence>
<gene>
    <name evidence="8" type="ORF">UFOPK3773_00805</name>
    <name evidence="9" type="ORF">UFOPK3992_00446</name>
</gene>
<reference evidence="9" key="1">
    <citation type="submission" date="2020-05" db="EMBL/GenBank/DDBJ databases">
        <authorList>
            <person name="Chiriac C."/>
            <person name="Salcher M."/>
            <person name="Ghai R."/>
            <person name="Kavagutti S V."/>
        </authorList>
    </citation>
    <scope>NUCLEOTIDE SEQUENCE</scope>
</reference>
<dbReference type="GO" id="GO:0006825">
    <property type="term" value="P:copper ion transport"/>
    <property type="evidence" value="ECO:0007669"/>
    <property type="project" value="InterPro"/>
</dbReference>
<dbReference type="GO" id="GO:0046688">
    <property type="term" value="P:response to copper ion"/>
    <property type="evidence" value="ECO:0007669"/>
    <property type="project" value="InterPro"/>
</dbReference>
<keyword evidence="3" id="KW-0732">Signal</keyword>
<evidence type="ECO:0000256" key="5">
    <source>
        <dbReference type="SAM" id="MobiDB-lite"/>
    </source>
</evidence>
<keyword evidence="6" id="KW-0812">Transmembrane</keyword>
<dbReference type="InterPro" id="IPR014755">
    <property type="entry name" value="Cu-Rt/internalin_Ig-like"/>
</dbReference>
<evidence type="ECO:0000256" key="4">
    <source>
        <dbReference type="ARBA" id="ARBA00023008"/>
    </source>
</evidence>
<dbReference type="InterPro" id="IPR007348">
    <property type="entry name" value="CopC_dom"/>
</dbReference>
<feature type="region of interest" description="Disordered" evidence="5">
    <location>
        <begin position="123"/>
        <end position="143"/>
    </location>
</feature>
<protein>
    <submittedName>
        <fullName evidence="9">Unannotated protein</fullName>
    </submittedName>
</protein>
<keyword evidence="6" id="KW-1133">Transmembrane helix</keyword>
<organism evidence="9">
    <name type="scientific">freshwater metagenome</name>
    <dbReference type="NCBI Taxonomy" id="449393"/>
    <lineage>
        <taxon>unclassified sequences</taxon>
        <taxon>metagenomes</taxon>
        <taxon>ecological metagenomes</taxon>
    </lineage>
</organism>
<dbReference type="GO" id="GO:0005507">
    <property type="term" value="F:copper ion binding"/>
    <property type="evidence" value="ECO:0007669"/>
    <property type="project" value="InterPro"/>
</dbReference>
<dbReference type="GO" id="GO:0042597">
    <property type="term" value="C:periplasmic space"/>
    <property type="evidence" value="ECO:0007669"/>
    <property type="project" value="InterPro"/>
</dbReference>
<dbReference type="Gene3D" id="2.60.40.1220">
    <property type="match status" value="1"/>
</dbReference>
<accession>A0A6J7NX39</accession>
<dbReference type="Pfam" id="PF04234">
    <property type="entry name" value="CopC"/>
    <property type="match status" value="1"/>
</dbReference>
<proteinExistence type="predicted"/>
<evidence type="ECO:0000256" key="6">
    <source>
        <dbReference type="SAM" id="Phobius"/>
    </source>
</evidence>
<dbReference type="InterPro" id="IPR032694">
    <property type="entry name" value="CopC/D"/>
</dbReference>
<evidence type="ECO:0000313" key="9">
    <source>
        <dbReference type="EMBL" id="CAB4997686.1"/>
    </source>
</evidence>
<dbReference type="GO" id="GO:0030313">
    <property type="term" value="C:cell envelope"/>
    <property type="evidence" value="ECO:0007669"/>
    <property type="project" value="UniProtKB-SubCell"/>
</dbReference>
<feature type="transmembrane region" description="Helical" evidence="6">
    <location>
        <begin position="153"/>
        <end position="171"/>
    </location>
</feature>
<dbReference type="InterPro" id="IPR014756">
    <property type="entry name" value="Ig_E-set"/>
</dbReference>
<name>A0A6J7NX39_9ZZZZ</name>
<evidence type="ECO:0000256" key="2">
    <source>
        <dbReference type="ARBA" id="ARBA00022723"/>
    </source>
</evidence>
<dbReference type="EMBL" id="CAFBOZ010000046">
    <property type="protein sequence ID" value="CAB4997686.1"/>
    <property type="molecule type" value="Genomic_DNA"/>
</dbReference>
<keyword evidence="4" id="KW-0186">Copper</keyword>
<keyword evidence="2" id="KW-0479">Metal-binding</keyword>
<dbReference type="PANTHER" id="PTHR34820">
    <property type="entry name" value="INNER MEMBRANE PROTEIN YEBZ"/>
    <property type="match status" value="1"/>
</dbReference>
<dbReference type="PANTHER" id="PTHR34820:SF4">
    <property type="entry name" value="INNER MEMBRANE PROTEIN YEBZ"/>
    <property type="match status" value="1"/>
</dbReference>
<keyword evidence="6" id="KW-0472">Membrane</keyword>
<evidence type="ECO:0000313" key="8">
    <source>
        <dbReference type="EMBL" id="CAB4940175.1"/>
    </source>
</evidence>
<comment type="subcellular location">
    <subcellularLocation>
        <location evidence="1">Cell envelope</location>
    </subcellularLocation>
</comment>
<dbReference type="SUPFAM" id="SSF81296">
    <property type="entry name" value="E set domains"/>
    <property type="match status" value="1"/>
</dbReference>